<gene>
    <name evidence="3" type="ORF">AULFYP135_02082</name>
</gene>
<organism evidence="3">
    <name type="scientific">uncultured Anaerotruncus sp</name>
    <dbReference type="NCBI Taxonomy" id="905011"/>
    <lineage>
        <taxon>Bacteria</taxon>
        <taxon>Bacillati</taxon>
        <taxon>Bacillota</taxon>
        <taxon>Clostridia</taxon>
        <taxon>Eubacteriales</taxon>
        <taxon>Oscillospiraceae</taxon>
        <taxon>Anaerotruncus</taxon>
        <taxon>environmental samples</taxon>
    </lineage>
</organism>
<protein>
    <recommendedName>
        <fullName evidence="4">PrcB C-terminal domain-containing protein</fullName>
    </recommendedName>
</protein>
<feature type="compositionally biased region" description="Basic and acidic residues" evidence="1">
    <location>
        <begin position="163"/>
        <end position="176"/>
    </location>
</feature>
<sequence>MRRIWICLFALAVLLAGCAPQQGGEAPPMSSQAEAPAQVGGVSLDGFDTVGCHFEPGDFRYPFSLDAKQQEELQSLLQPDQWVEAAQEEGPQYGLSCVLTAKSEEYTLYVFPYPEKEKTILKLEPIDPPDDGSGSVSFFAPAQVGEDAKEFMQPFEEQASAQRGEDAKELMRPFEE</sequence>
<feature type="chain" id="PRO_5038547827" description="PrcB C-terminal domain-containing protein" evidence="2">
    <location>
        <begin position="24"/>
        <end position="176"/>
    </location>
</feature>
<dbReference type="EMBL" id="CACRSL010000004">
    <property type="protein sequence ID" value="VYT21571.1"/>
    <property type="molecule type" value="Genomic_DNA"/>
</dbReference>
<keyword evidence="2" id="KW-0732">Signal</keyword>
<evidence type="ECO:0000256" key="1">
    <source>
        <dbReference type="SAM" id="MobiDB-lite"/>
    </source>
</evidence>
<proteinExistence type="predicted"/>
<feature type="region of interest" description="Disordered" evidence="1">
    <location>
        <begin position="154"/>
        <end position="176"/>
    </location>
</feature>
<dbReference type="AlphaFoldDB" id="A0A6N2UZM7"/>
<dbReference type="PROSITE" id="PS51257">
    <property type="entry name" value="PROKAR_LIPOPROTEIN"/>
    <property type="match status" value="1"/>
</dbReference>
<evidence type="ECO:0000313" key="3">
    <source>
        <dbReference type="EMBL" id="VYT21571.1"/>
    </source>
</evidence>
<evidence type="ECO:0008006" key="4">
    <source>
        <dbReference type="Google" id="ProtNLM"/>
    </source>
</evidence>
<accession>A0A6N2UZM7</accession>
<name>A0A6N2UZM7_9FIRM</name>
<evidence type="ECO:0000256" key="2">
    <source>
        <dbReference type="SAM" id="SignalP"/>
    </source>
</evidence>
<feature type="signal peptide" evidence="2">
    <location>
        <begin position="1"/>
        <end position="23"/>
    </location>
</feature>
<reference evidence="3" key="1">
    <citation type="submission" date="2019-11" db="EMBL/GenBank/DDBJ databases">
        <authorList>
            <person name="Feng L."/>
        </authorList>
    </citation>
    <scope>NUCLEOTIDE SEQUENCE</scope>
    <source>
        <strain evidence="3">AundefinedLFYP135</strain>
    </source>
</reference>